<evidence type="ECO:0000256" key="4">
    <source>
        <dbReference type="ARBA" id="ARBA00022989"/>
    </source>
</evidence>
<feature type="transmembrane region" description="Helical" evidence="6">
    <location>
        <begin position="32"/>
        <end position="60"/>
    </location>
</feature>
<dbReference type="CDD" id="cd17316">
    <property type="entry name" value="MFS_SV2_like"/>
    <property type="match status" value="1"/>
</dbReference>
<feature type="transmembrane region" description="Helical" evidence="6">
    <location>
        <begin position="346"/>
        <end position="363"/>
    </location>
</feature>
<dbReference type="PROSITE" id="PS00216">
    <property type="entry name" value="SUGAR_TRANSPORT_1"/>
    <property type="match status" value="1"/>
</dbReference>
<evidence type="ECO:0000313" key="8">
    <source>
        <dbReference type="EMBL" id="TCT09620.1"/>
    </source>
</evidence>
<feature type="transmembrane region" description="Helical" evidence="6">
    <location>
        <begin position="369"/>
        <end position="390"/>
    </location>
</feature>
<dbReference type="Gene3D" id="1.20.1250.20">
    <property type="entry name" value="MFS general substrate transporter like domains"/>
    <property type="match status" value="1"/>
</dbReference>
<evidence type="ECO:0000313" key="9">
    <source>
        <dbReference type="Proteomes" id="UP000295525"/>
    </source>
</evidence>
<keyword evidence="4 6" id="KW-1133">Transmembrane helix</keyword>
<dbReference type="InterPro" id="IPR005829">
    <property type="entry name" value="Sugar_transporter_CS"/>
</dbReference>
<dbReference type="Pfam" id="PF00083">
    <property type="entry name" value="Sugar_tr"/>
    <property type="match status" value="1"/>
</dbReference>
<organism evidence="8 9">
    <name type="scientific">Paralcaligenes ureilyticus</name>
    <dbReference type="NCBI Taxonomy" id="627131"/>
    <lineage>
        <taxon>Bacteria</taxon>
        <taxon>Pseudomonadati</taxon>
        <taxon>Pseudomonadota</taxon>
        <taxon>Betaproteobacteria</taxon>
        <taxon>Burkholderiales</taxon>
        <taxon>Alcaligenaceae</taxon>
        <taxon>Paralcaligenes</taxon>
    </lineage>
</organism>
<name>A0A4R3M8B7_9BURK</name>
<feature type="transmembrane region" description="Helical" evidence="6">
    <location>
        <begin position="314"/>
        <end position="334"/>
    </location>
</feature>
<dbReference type="InterPro" id="IPR050360">
    <property type="entry name" value="MFS_Sugar_Transporters"/>
</dbReference>
<evidence type="ECO:0000256" key="2">
    <source>
        <dbReference type="ARBA" id="ARBA00010992"/>
    </source>
</evidence>
<protein>
    <submittedName>
        <fullName evidence="8">Putative MFS transporter</fullName>
    </submittedName>
</protein>
<feature type="transmembrane region" description="Helical" evidence="6">
    <location>
        <begin position="434"/>
        <end position="454"/>
    </location>
</feature>
<dbReference type="RefSeq" id="WP_132580395.1">
    <property type="nucleotide sequence ID" value="NZ_SMAJ01000003.1"/>
</dbReference>
<evidence type="ECO:0000256" key="6">
    <source>
        <dbReference type="SAM" id="Phobius"/>
    </source>
</evidence>
<dbReference type="PANTHER" id="PTHR48022:SF2">
    <property type="entry name" value="PLASTIDIC GLUCOSE TRANSPORTER 4"/>
    <property type="match status" value="1"/>
</dbReference>
<dbReference type="GO" id="GO:0005351">
    <property type="term" value="F:carbohydrate:proton symporter activity"/>
    <property type="evidence" value="ECO:0007669"/>
    <property type="project" value="TreeGrafter"/>
</dbReference>
<evidence type="ECO:0000256" key="1">
    <source>
        <dbReference type="ARBA" id="ARBA00004141"/>
    </source>
</evidence>
<feature type="transmembrane region" description="Helical" evidence="6">
    <location>
        <begin position="159"/>
        <end position="180"/>
    </location>
</feature>
<keyword evidence="3 6" id="KW-0812">Transmembrane</keyword>
<keyword evidence="9" id="KW-1185">Reference proteome</keyword>
<feature type="transmembrane region" description="Helical" evidence="6">
    <location>
        <begin position="101"/>
        <end position="120"/>
    </location>
</feature>
<feature type="transmembrane region" description="Helical" evidence="6">
    <location>
        <begin position="126"/>
        <end position="147"/>
    </location>
</feature>
<dbReference type="EMBL" id="SMAJ01000003">
    <property type="protein sequence ID" value="TCT09620.1"/>
    <property type="molecule type" value="Genomic_DNA"/>
</dbReference>
<reference evidence="8 9" key="1">
    <citation type="submission" date="2019-03" db="EMBL/GenBank/DDBJ databases">
        <title>Genomic Encyclopedia of Type Strains, Phase IV (KMG-IV): sequencing the most valuable type-strain genomes for metagenomic binning, comparative biology and taxonomic classification.</title>
        <authorList>
            <person name="Goeker M."/>
        </authorList>
    </citation>
    <scope>NUCLEOTIDE SEQUENCE [LARGE SCALE GENOMIC DNA]</scope>
    <source>
        <strain evidence="8 9">DSM 24591</strain>
    </source>
</reference>
<feature type="domain" description="Major facilitator superfamily (MFS) profile" evidence="7">
    <location>
        <begin position="35"/>
        <end position="457"/>
    </location>
</feature>
<comment type="similarity">
    <text evidence="2">Belongs to the major facilitator superfamily. Sugar transporter (TC 2.A.1.1) family.</text>
</comment>
<comment type="subcellular location">
    <subcellularLocation>
        <location evidence="1">Membrane</location>
        <topology evidence="1">Multi-pass membrane protein</topology>
    </subcellularLocation>
</comment>
<dbReference type="InterPro" id="IPR036259">
    <property type="entry name" value="MFS_trans_sf"/>
</dbReference>
<dbReference type="PROSITE" id="PS00217">
    <property type="entry name" value="SUGAR_TRANSPORT_2"/>
    <property type="match status" value="1"/>
</dbReference>
<evidence type="ECO:0000256" key="3">
    <source>
        <dbReference type="ARBA" id="ARBA00022692"/>
    </source>
</evidence>
<dbReference type="OrthoDB" id="9814026at2"/>
<accession>A0A4R3M8B7</accession>
<dbReference type="SUPFAM" id="SSF103473">
    <property type="entry name" value="MFS general substrate transporter"/>
    <property type="match status" value="1"/>
</dbReference>
<evidence type="ECO:0000259" key="7">
    <source>
        <dbReference type="PROSITE" id="PS50850"/>
    </source>
</evidence>
<feature type="transmembrane region" description="Helical" evidence="6">
    <location>
        <begin position="280"/>
        <end position="302"/>
    </location>
</feature>
<comment type="caution">
    <text evidence="8">The sequence shown here is derived from an EMBL/GenBank/DDBJ whole genome shotgun (WGS) entry which is preliminary data.</text>
</comment>
<proteinExistence type="inferred from homology"/>
<feature type="transmembrane region" description="Helical" evidence="6">
    <location>
        <begin position="72"/>
        <end position="94"/>
    </location>
</feature>
<dbReference type="InterPro" id="IPR005828">
    <property type="entry name" value="MFS_sugar_transport-like"/>
</dbReference>
<feature type="transmembrane region" description="Helical" evidence="6">
    <location>
        <begin position="402"/>
        <end position="422"/>
    </location>
</feature>
<dbReference type="PANTHER" id="PTHR48022">
    <property type="entry name" value="PLASTIDIC GLUCOSE TRANSPORTER 4"/>
    <property type="match status" value="1"/>
</dbReference>
<dbReference type="InterPro" id="IPR020846">
    <property type="entry name" value="MFS_dom"/>
</dbReference>
<dbReference type="Proteomes" id="UP000295525">
    <property type="component" value="Unassembled WGS sequence"/>
</dbReference>
<feature type="transmembrane region" description="Helical" evidence="6">
    <location>
        <begin position="192"/>
        <end position="213"/>
    </location>
</feature>
<gene>
    <name evidence="8" type="ORF">EDC26_103239</name>
</gene>
<keyword evidence="5 6" id="KW-0472">Membrane</keyword>
<evidence type="ECO:0000256" key="5">
    <source>
        <dbReference type="ARBA" id="ARBA00023136"/>
    </source>
</evidence>
<dbReference type="PROSITE" id="PS50850">
    <property type="entry name" value="MFS"/>
    <property type="match status" value="1"/>
</dbReference>
<sequence>MNTQTHPQLGELGQVEANLLARLDNIPITRGIWTIIGLVTMVWIIEAFDIGMIGSALVFLKQTWPLTSAQTGMLGSAGTFGIVIGLLPAGWLADRYGRKKVLLVGVTVFSAFTYFGVFTTNINQLAVLRFVAGLGEGAVFTAPYLIIAEFVNKKRRGEAVGWANFLLTAAYVLPNAAGVWTMHRGFSAALSWHILFSIGGALIIIVPVLWLWLPESPRFLLKRGKVDEVRRMIERFEDEARLPHDTALTNADTLSAIQAAADRRWGFRDLLRQPYLKRAFVSYCALGSPLALFYAMLVYGPTIFAQMGFGSSNSLLYVGCLQVVSGFGTILASFCSDRFGRPKTHATFMFIAAVCLVLVGLQLPTPFMIAAAVMAWFFGLGGFAMSKLYMSEQFPTQLRATGAATGEVVTRFLLGVVMVYYIPALLKVLHAQGLFMIFGLAMALLVLPLLLVGIETAGRSVEETGKDGILS</sequence>
<dbReference type="GO" id="GO:0016020">
    <property type="term" value="C:membrane"/>
    <property type="evidence" value="ECO:0007669"/>
    <property type="project" value="UniProtKB-SubCell"/>
</dbReference>
<dbReference type="AlphaFoldDB" id="A0A4R3M8B7"/>